<proteinExistence type="predicted"/>
<organism evidence="2 3">
    <name type="scientific">Aspergillus cristatus</name>
    <name type="common">Chinese Fuzhuan brick tea-fermentation fungus</name>
    <name type="synonym">Eurotium cristatum</name>
    <dbReference type="NCBI Taxonomy" id="573508"/>
    <lineage>
        <taxon>Eukaryota</taxon>
        <taxon>Fungi</taxon>
        <taxon>Dikarya</taxon>
        <taxon>Ascomycota</taxon>
        <taxon>Pezizomycotina</taxon>
        <taxon>Eurotiomycetes</taxon>
        <taxon>Eurotiomycetidae</taxon>
        <taxon>Eurotiales</taxon>
        <taxon>Aspergillaceae</taxon>
        <taxon>Aspergillus</taxon>
        <taxon>Aspergillus subgen. Aspergillus</taxon>
    </lineage>
</organism>
<feature type="signal peptide" evidence="1">
    <location>
        <begin position="1"/>
        <end position="17"/>
    </location>
</feature>
<evidence type="ECO:0000256" key="1">
    <source>
        <dbReference type="SAM" id="SignalP"/>
    </source>
</evidence>
<dbReference type="InterPro" id="IPR036691">
    <property type="entry name" value="Endo/exonu/phosph_ase_sf"/>
</dbReference>
<keyword evidence="3" id="KW-1185">Reference proteome</keyword>
<dbReference type="OrthoDB" id="40902at2759"/>
<dbReference type="Gene3D" id="3.60.10.10">
    <property type="entry name" value="Endonuclease/exonuclease/phosphatase"/>
    <property type="match status" value="1"/>
</dbReference>
<sequence>MRLLWALPLLSALPAWAATNGEFNVLSFNVAGLPAIFNSNGVPGSKTANTEFLGSKFAQYGYDVIQVQEDFNYHAYLYKTDNHPYRTSTSGGDLLVLI</sequence>
<dbReference type="STRING" id="573508.A0A1E3B363"/>
<accession>A0A1E3B363</accession>
<protein>
    <recommendedName>
        <fullName evidence="4">Endonuclease/exonuclease/phosphatase domain-containing protein</fullName>
    </recommendedName>
</protein>
<dbReference type="AlphaFoldDB" id="A0A1E3B363"/>
<gene>
    <name evidence="2" type="ORF">SI65_09341</name>
</gene>
<dbReference type="SUPFAM" id="SSF56219">
    <property type="entry name" value="DNase I-like"/>
    <property type="match status" value="1"/>
</dbReference>
<name>A0A1E3B363_ASPCR</name>
<dbReference type="EMBL" id="JXNT01000017">
    <property type="protein sequence ID" value="ODM15400.1"/>
    <property type="molecule type" value="Genomic_DNA"/>
</dbReference>
<reference evidence="2 3" key="1">
    <citation type="journal article" date="2016" name="BMC Genomics">
        <title>Comparative genomic and transcriptomic analyses of the Fuzhuan brick tea-fermentation fungus Aspergillus cristatus.</title>
        <authorList>
            <person name="Ge Y."/>
            <person name="Wang Y."/>
            <person name="Liu Y."/>
            <person name="Tan Y."/>
            <person name="Ren X."/>
            <person name="Zhang X."/>
            <person name="Hyde K.D."/>
            <person name="Liu Y."/>
            <person name="Liu Z."/>
        </authorList>
    </citation>
    <scope>NUCLEOTIDE SEQUENCE [LARGE SCALE GENOMIC DNA]</scope>
    <source>
        <strain evidence="2 3">GZAAS20.1005</strain>
    </source>
</reference>
<dbReference type="Proteomes" id="UP000094569">
    <property type="component" value="Unassembled WGS sequence"/>
</dbReference>
<evidence type="ECO:0000313" key="3">
    <source>
        <dbReference type="Proteomes" id="UP000094569"/>
    </source>
</evidence>
<dbReference type="VEuPathDB" id="FungiDB:SI65_09341"/>
<evidence type="ECO:0000313" key="2">
    <source>
        <dbReference type="EMBL" id="ODM15400.1"/>
    </source>
</evidence>
<comment type="caution">
    <text evidence="2">The sequence shown here is derived from an EMBL/GenBank/DDBJ whole genome shotgun (WGS) entry which is preliminary data.</text>
</comment>
<keyword evidence="1" id="KW-0732">Signal</keyword>
<feature type="chain" id="PRO_5009123423" description="Endonuclease/exonuclease/phosphatase domain-containing protein" evidence="1">
    <location>
        <begin position="18"/>
        <end position="98"/>
    </location>
</feature>
<evidence type="ECO:0008006" key="4">
    <source>
        <dbReference type="Google" id="ProtNLM"/>
    </source>
</evidence>